<evidence type="ECO:0000313" key="1">
    <source>
        <dbReference type="EMBL" id="NGO74075.1"/>
    </source>
</evidence>
<dbReference type="Proteomes" id="UP000477722">
    <property type="component" value="Unassembled WGS sequence"/>
</dbReference>
<name>A0A6G4X984_9ACTN</name>
<dbReference type="EMBL" id="JAAKZZ010001134">
    <property type="protein sequence ID" value="NGO74075.1"/>
    <property type="molecule type" value="Genomic_DNA"/>
</dbReference>
<reference evidence="1 2" key="1">
    <citation type="submission" date="2020-02" db="EMBL/GenBank/DDBJ databases">
        <title>Whole-genome analyses of novel actinobacteria.</title>
        <authorList>
            <person name="Sahin N."/>
            <person name="Tatar D."/>
        </authorList>
    </citation>
    <scope>NUCLEOTIDE SEQUENCE [LARGE SCALE GENOMIC DNA]</scope>
    <source>
        <strain evidence="1 2">SB3404</strain>
    </source>
</reference>
<gene>
    <name evidence="1" type="ORF">G5C65_38315</name>
</gene>
<sequence>PHAPQPAAYPSVWTPEEQARHRAELLAALDAHDADVRDRHLRAVPDAERGAA</sequence>
<dbReference type="AlphaFoldDB" id="A0A6G4X984"/>
<protein>
    <submittedName>
        <fullName evidence="1">Uncharacterized protein</fullName>
    </submittedName>
</protein>
<keyword evidence="2" id="KW-1185">Reference proteome</keyword>
<accession>A0A6G4X984</accession>
<organism evidence="1 2">
    <name type="scientific">Streptomyces boncukensis</name>
    <dbReference type="NCBI Taxonomy" id="2711219"/>
    <lineage>
        <taxon>Bacteria</taxon>
        <taxon>Bacillati</taxon>
        <taxon>Actinomycetota</taxon>
        <taxon>Actinomycetes</taxon>
        <taxon>Kitasatosporales</taxon>
        <taxon>Streptomycetaceae</taxon>
        <taxon>Streptomyces</taxon>
    </lineage>
</organism>
<evidence type="ECO:0000313" key="2">
    <source>
        <dbReference type="Proteomes" id="UP000477722"/>
    </source>
</evidence>
<feature type="non-terminal residue" evidence="1">
    <location>
        <position position="1"/>
    </location>
</feature>
<proteinExistence type="predicted"/>
<comment type="caution">
    <text evidence="1">The sequence shown here is derived from an EMBL/GenBank/DDBJ whole genome shotgun (WGS) entry which is preliminary data.</text>
</comment>